<protein>
    <submittedName>
        <fullName evidence="1">Uncharacterized protein</fullName>
    </submittedName>
</protein>
<name>Q8MTQ2_BOMMO</name>
<dbReference type="AlphaFoldDB" id="Q8MTQ2"/>
<proteinExistence type="predicted"/>
<evidence type="ECO:0000313" key="1">
    <source>
        <dbReference type="EMBL" id="AAM76866.1"/>
    </source>
</evidence>
<organism evidence="1">
    <name type="scientific">Bombyx mori</name>
    <name type="common">Silk moth</name>
    <dbReference type="NCBI Taxonomy" id="7091"/>
    <lineage>
        <taxon>Eukaryota</taxon>
        <taxon>Metazoa</taxon>
        <taxon>Ecdysozoa</taxon>
        <taxon>Arthropoda</taxon>
        <taxon>Hexapoda</taxon>
        <taxon>Insecta</taxon>
        <taxon>Pterygota</taxon>
        <taxon>Neoptera</taxon>
        <taxon>Endopterygota</taxon>
        <taxon>Lepidoptera</taxon>
        <taxon>Glossata</taxon>
        <taxon>Ditrysia</taxon>
        <taxon>Bombycoidea</taxon>
        <taxon>Bombycidae</taxon>
        <taxon>Bombycinae</taxon>
        <taxon>Bombyx</taxon>
    </lineage>
</organism>
<accession>Q8MTQ2</accession>
<dbReference type="EMBL" id="AY081995">
    <property type="protein sequence ID" value="AAM76866.1"/>
    <property type="molecule type" value="Genomic_DNA"/>
</dbReference>
<sequence>MLCNNNESRKNVICVVIYCCYYCKCGSKNVWIMLLCWGYNTLADFKC</sequence>
<reference evidence="1" key="1">
    <citation type="submission" date="2002-03" db="EMBL/GenBank/DDBJ databases">
        <title>Search for retrotransposon-like sequences in silkworm species of India.</title>
        <authorList>
            <person name="Chatterjee S."/>
            <person name="Taraphdar T."/>
        </authorList>
    </citation>
    <scope>NUCLEOTIDE SEQUENCE</scope>
    <source>
        <strain evidence="1">Nistari</strain>
    </source>
</reference>